<feature type="domain" description="Reverse transcriptase zinc-binding" evidence="2">
    <location>
        <begin position="1"/>
        <end position="49"/>
    </location>
</feature>
<organism evidence="3 4">
    <name type="scientific">Brassica carinata</name>
    <name type="common">Ethiopian mustard</name>
    <name type="synonym">Abyssinian cabbage</name>
    <dbReference type="NCBI Taxonomy" id="52824"/>
    <lineage>
        <taxon>Eukaryota</taxon>
        <taxon>Viridiplantae</taxon>
        <taxon>Streptophyta</taxon>
        <taxon>Embryophyta</taxon>
        <taxon>Tracheophyta</taxon>
        <taxon>Spermatophyta</taxon>
        <taxon>Magnoliopsida</taxon>
        <taxon>eudicotyledons</taxon>
        <taxon>Gunneridae</taxon>
        <taxon>Pentapetalae</taxon>
        <taxon>rosids</taxon>
        <taxon>malvids</taxon>
        <taxon>Brassicales</taxon>
        <taxon>Brassicaceae</taxon>
        <taxon>Brassiceae</taxon>
        <taxon>Brassica</taxon>
    </lineage>
</organism>
<evidence type="ECO:0000313" key="4">
    <source>
        <dbReference type="Proteomes" id="UP000886595"/>
    </source>
</evidence>
<evidence type="ECO:0000259" key="2">
    <source>
        <dbReference type="Pfam" id="PF13966"/>
    </source>
</evidence>
<dbReference type="GO" id="GO:0004523">
    <property type="term" value="F:RNA-DNA hybrid ribonuclease activity"/>
    <property type="evidence" value="ECO:0007669"/>
    <property type="project" value="InterPro"/>
</dbReference>
<dbReference type="InterPro" id="IPR044730">
    <property type="entry name" value="RNase_H-like_dom_plant"/>
</dbReference>
<dbReference type="Pfam" id="PF13966">
    <property type="entry name" value="zf-RVT"/>
    <property type="match status" value="1"/>
</dbReference>
<protein>
    <recommendedName>
        <fullName evidence="5">RNase H type-1 domain-containing protein</fullName>
    </recommendedName>
</protein>
<evidence type="ECO:0000313" key="3">
    <source>
        <dbReference type="EMBL" id="KAG2260878.1"/>
    </source>
</evidence>
<comment type="caution">
    <text evidence="3">The sequence shown here is derived from an EMBL/GenBank/DDBJ whole genome shotgun (WGS) entry which is preliminary data.</text>
</comment>
<dbReference type="InterPro" id="IPR052929">
    <property type="entry name" value="RNase_H-like_EbsB-rel"/>
</dbReference>
<dbReference type="PANTHER" id="PTHR47074:SF49">
    <property type="entry name" value="POLYNUCLEOTIDYL TRANSFERASE, RIBONUCLEASE H-LIKE SUPERFAMILY PROTEIN"/>
    <property type="match status" value="1"/>
</dbReference>
<name>A0A8X7Q0Y8_BRACI</name>
<proteinExistence type="predicted"/>
<dbReference type="AlphaFoldDB" id="A0A8X7Q0Y8"/>
<dbReference type="SUPFAM" id="SSF53098">
    <property type="entry name" value="Ribonuclease H-like"/>
    <property type="match status" value="1"/>
</dbReference>
<dbReference type="InterPro" id="IPR012337">
    <property type="entry name" value="RNaseH-like_sf"/>
</dbReference>
<reference evidence="3 4" key="1">
    <citation type="submission" date="2020-02" db="EMBL/GenBank/DDBJ databases">
        <authorList>
            <person name="Ma Q."/>
            <person name="Huang Y."/>
            <person name="Song X."/>
            <person name="Pei D."/>
        </authorList>
    </citation>
    <scope>NUCLEOTIDE SEQUENCE [LARGE SCALE GENOMIC DNA]</scope>
    <source>
        <strain evidence="3">Sxm20200214</strain>
        <tissue evidence="3">Leaf</tissue>
    </source>
</reference>
<dbReference type="GO" id="GO:0003676">
    <property type="term" value="F:nucleic acid binding"/>
    <property type="evidence" value="ECO:0007669"/>
    <property type="project" value="InterPro"/>
</dbReference>
<dbReference type="Gene3D" id="3.30.420.10">
    <property type="entry name" value="Ribonuclease H-like superfamily/Ribonuclease H"/>
    <property type="match status" value="1"/>
</dbReference>
<dbReference type="InterPro" id="IPR036397">
    <property type="entry name" value="RNaseH_sf"/>
</dbReference>
<evidence type="ECO:0008006" key="5">
    <source>
        <dbReference type="Google" id="ProtNLM"/>
    </source>
</evidence>
<dbReference type="OrthoDB" id="1745633at2759"/>
<sequence>MWKVLHKTISTGDNLQKRGVLTGTLCPRCGELETQEHLFFHCNFAKEVWSQAPWSTSFSPSQEATFADSLQSSYQWIVLPPYGIIGNAFPWICWYLWTSRNKLIFESRSTSPQEVITQAVCAMKEWELAQPRRPTIAPTASDPLRSISLPPETFYCNIDAAWKSEHSAAGLAWIFTDSTSSEIARASSCQDRVSSPCMAKALAIREALLHAASLNLSHICLRTDSQVLIRAINRRSSTMELFGLLSDIDSLIFSFSYPFASCSIVFVFREANRQAVLLAKIHLQSYLCVNSRA</sequence>
<dbReference type="EMBL" id="JAAMPC010000015">
    <property type="protein sequence ID" value="KAG2260878.1"/>
    <property type="molecule type" value="Genomic_DNA"/>
</dbReference>
<dbReference type="InterPro" id="IPR026960">
    <property type="entry name" value="RVT-Znf"/>
</dbReference>
<gene>
    <name evidence="3" type="ORF">Bca52824_080172</name>
</gene>
<evidence type="ECO:0000259" key="1">
    <source>
        <dbReference type="Pfam" id="PF13456"/>
    </source>
</evidence>
<dbReference type="PANTHER" id="PTHR47074">
    <property type="entry name" value="BNAC02G40300D PROTEIN"/>
    <property type="match status" value="1"/>
</dbReference>
<keyword evidence="4" id="KW-1185">Reference proteome</keyword>
<accession>A0A8X7Q0Y8</accession>
<dbReference type="Pfam" id="PF13456">
    <property type="entry name" value="RVT_3"/>
    <property type="match status" value="1"/>
</dbReference>
<feature type="domain" description="RNase H type-1" evidence="1">
    <location>
        <begin position="157"/>
        <end position="280"/>
    </location>
</feature>
<dbReference type="Proteomes" id="UP000886595">
    <property type="component" value="Unassembled WGS sequence"/>
</dbReference>
<dbReference type="CDD" id="cd06222">
    <property type="entry name" value="RNase_H_like"/>
    <property type="match status" value="1"/>
</dbReference>
<dbReference type="InterPro" id="IPR002156">
    <property type="entry name" value="RNaseH_domain"/>
</dbReference>